<organism evidence="2 3">
    <name type="scientific">Gnomoniopsis smithogilvyi</name>
    <dbReference type="NCBI Taxonomy" id="1191159"/>
    <lineage>
        <taxon>Eukaryota</taxon>
        <taxon>Fungi</taxon>
        <taxon>Dikarya</taxon>
        <taxon>Ascomycota</taxon>
        <taxon>Pezizomycotina</taxon>
        <taxon>Sordariomycetes</taxon>
        <taxon>Sordariomycetidae</taxon>
        <taxon>Diaporthales</taxon>
        <taxon>Gnomoniaceae</taxon>
        <taxon>Gnomoniopsis</taxon>
    </lineage>
</organism>
<feature type="signal peptide" evidence="1">
    <location>
        <begin position="1"/>
        <end position="22"/>
    </location>
</feature>
<dbReference type="AlphaFoldDB" id="A0A9W8YN51"/>
<accession>A0A9W8YN51</accession>
<gene>
    <name evidence="2" type="ORF">N0V93_008651</name>
</gene>
<protein>
    <recommendedName>
        <fullName evidence="4">Secreted protein</fullName>
    </recommendedName>
</protein>
<dbReference type="OrthoDB" id="10357564at2759"/>
<evidence type="ECO:0000256" key="1">
    <source>
        <dbReference type="SAM" id="SignalP"/>
    </source>
</evidence>
<reference evidence="2" key="1">
    <citation type="submission" date="2022-10" db="EMBL/GenBank/DDBJ databases">
        <title>Tapping the CABI collections for fungal endophytes: first genome assemblies for Collariella, Neodidymelliopsis, Ascochyta clinopodiicola, Didymella pomorum, Didymosphaeria variabile, Neocosmospora piperis and Neocucurbitaria cava.</title>
        <authorList>
            <person name="Hill R."/>
        </authorList>
    </citation>
    <scope>NUCLEOTIDE SEQUENCE</scope>
    <source>
        <strain evidence="2">IMI 355082</strain>
    </source>
</reference>
<evidence type="ECO:0000313" key="3">
    <source>
        <dbReference type="Proteomes" id="UP001140453"/>
    </source>
</evidence>
<proteinExistence type="predicted"/>
<name>A0A9W8YN51_9PEZI</name>
<dbReference type="Proteomes" id="UP001140453">
    <property type="component" value="Unassembled WGS sequence"/>
</dbReference>
<evidence type="ECO:0000313" key="2">
    <source>
        <dbReference type="EMBL" id="KAJ4388046.1"/>
    </source>
</evidence>
<comment type="caution">
    <text evidence="2">The sequence shown here is derived from an EMBL/GenBank/DDBJ whole genome shotgun (WGS) entry which is preliminary data.</text>
</comment>
<evidence type="ECO:0008006" key="4">
    <source>
        <dbReference type="Google" id="ProtNLM"/>
    </source>
</evidence>
<keyword evidence="1" id="KW-0732">Signal</keyword>
<sequence>MQLSTILLGTLAVFATAHVARSAEPEPAEIQDIVKQISEFPGLGAIQGMFKCIKKDRSWKVDYSDKKNGKVTFSSVTEKCCEKAQAGWTKYGKHWGKFAQATFDQPCTGGQLSSMTEDHINKLQAMIGNGH</sequence>
<dbReference type="EMBL" id="JAPEVB010000005">
    <property type="protein sequence ID" value="KAJ4388046.1"/>
    <property type="molecule type" value="Genomic_DNA"/>
</dbReference>
<keyword evidence="3" id="KW-1185">Reference proteome</keyword>
<feature type="chain" id="PRO_5040890101" description="Secreted protein" evidence="1">
    <location>
        <begin position="23"/>
        <end position="131"/>
    </location>
</feature>